<evidence type="ECO:0000313" key="25">
    <source>
        <dbReference type="EMBL" id="KAL3403055.1"/>
    </source>
</evidence>
<dbReference type="AlphaFoldDB" id="A0ABD2XD83"/>
<evidence type="ECO:0000256" key="10">
    <source>
        <dbReference type="ARBA" id="ARBA00022771"/>
    </source>
</evidence>
<feature type="domain" description="ATP-dependent DNA ligase family profile" evidence="23">
    <location>
        <begin position="483"/>
        <end position="617"/>
    </location>
</feature>
<evidence type="ECO:0000256" key="16">
    <source>
        <dbReference type="ARBA" id="ARBA00023242"/>
    </source>
</evidence>
<dbReference type="InterPro" id="IPR012310">
    <property type="entry name" value="DNA_ligase_ATP-dep_cent"/>
</dbReference>
<keyword evidence="26" id="KW-1185">Reference proteome</keyword>
<dbReference type="InterPro" id="IPR012309">
    <property type="entry name" value="DNA_ligase_ATP-dep_C"/>
</dbReference>
<keyword evidence="12 19" id="KW-0067">ATP-binding</keyword>
<evidence type="ECO:0000256" key="1">
    <source>
        <dbReference type="ARBA" id="ARBA00001946"/>
    </source>
</evidence>
<dbReference type="SUPFAM" id="SSF117018">
    <property type="entry name" value="ATP-dependent DNA ligase DNA-binding domain"/>
    <property type="match status" value="1"/>
</dbReference>
<dbReference type="Pfam" id="PF01068">
    <property type="entry name" value="DNA_ligase_A_M"/>
    <property type="match status" value="1"/>
</dbReference>
<dbReference type="InterPro" id="IPR001510">
    <property type="entry name" value="Znf_PARP"/>
</dbReference>
<evidence type="ECO:0000256" key="9">
    <source>
        <dbReference type="ARBA" id="ARBA00022763"/>
    </source>
</evidence>
<dbReference type="Gene3D" id="1.10.3260.10">
    <property type="entry name" value="DNA ligase, ATP-dependent, N-terminal domain"/>
    <property type="match status" value="1"/>
</dbReference>
<evidence type="ECO:0000256" key="6">
    <source>
        <dbReference type="ARBA" id="ARBA00022705"/>
    </source>
</evidence>
<keyword evidence="4 19" id="KW-0436">Ligase</keyword>
<dbReference type="GO" id="GO:0003910">
    <property type="term" value="F:DNA ligase (ATP) activity"/>
    <property type="evidence" value="ECO:0007669"/>
    <property type="project" value="UniProtKB-EC"/>
</dbReference>
<evidence type="ECO:0000259" key="22">
    <source>
        <dbReference type="PROSITE" id="PS50064"/>
    </source>
</evidence>
<keyword evidence="7" id="KW-0479">Metal-binding</keyword>
<keyword evidence="14 19" id="KW-0233">DNA recombination</keyword>
<evidence type="ECO:0000256" key="4">
    <source>
        <dbReference type="ARBA" id="ARBA00022598"/>
    </source>
</evidence>
<dbReference type="InterPro" id="IPR001357">
    <property type="entry name" value="BRCT_dom"/>
</dbReference>
<comment type="cofactor">
    <cofactor evidence="1">
        <name>Mg(2+)</name>
        <dbReference type="ChEBI" id="CHEBI:18420"/>
    </cofactor>
</comment>
<keyword evidence="10" id="KW-0863">Zinc-finger</keyword>
<evidence type="ECO:0000256" key="7">
    <source>
        <dbReference type="ARBA" id="ARBA00022723"/>
    </source>
</evidence>
<dbReference type="GO" id="GO:0006310">
    <property type="term" value="P:DNA recombination"/>
    <property type="evidence" value="ECO:0007669"/>
    <property type="project" value="UniProtKB-KW"/>
</dbReference>
<dbReference type="Gene3D" id="3.30.470.30">
    <property type="entry name" value="DNA ligase/mRNA capping enzyme"/>
    <property type="match status" value="1"/>
</dbReference>
<evidence type="ECO:0000256" key="3">
    <source>
        <dbReference type="ARBA" id="ARBA00007572"/>
    </source>
</evidence>
<dbReference type="NCBIfam" id="TIGR00574">
    <property type="entry name" value="dnl1"/>
    <property type="match status" value="1"/>
</dbReference>
<dbReference type="InterPro" id="IPR036957">
    <property type="entry name" value="Znf_PARP_sf"/>
</dbReference>
<gene>
    <name evidence="25" type="ORF">TKK_004192</name>
</gene>
<dbReference type="GO" id="GO:0051301">
    <property type="term" value="P:cell division"/>
    <property type="evidence" value="ECO:0007669"/>
    <property type="project" value="UniProtKB-KW"/>
</dbReference>
<reference evidence="25 26" key="1">
    <citation type="journal article" date="2024" name="bioRxiv">
        <title>A reference genome for Trichogramma kaykai: A tiny desert-dwelling parasitoid wasp with competing sex-ratio distorters.</title>
        <authorList>
            <person name="Culotta J."/>
            <person name="Lindsey A.R."/>
        </authorList>
    </citation>
    <scope>NUCLEOTIDE SEQUENCE [LARGE SCALE GENOMIC DNA]</scope>
    <source>
        <strain evidence="25 26">KSX58</strain>
    </source>
</reference>
<comment type="catalytic activity">
    <reaction evidence="18 19">
        <text>ATP + (deoxyribonucleotide)n-3'-hydroxyl + 5'-phospho-(deoxyribonucleotide)m = (deoxyribonucleotide)n+m + AMP + diphosphate.</text>
        <dbReference type="EC" id="6.5.1.1"/>
    </reaction>
</comment>
<feature type="compositionally biased region" description="Basic and acidic residues" evidence="21">
    <location>
        <begin position="114"/>
        <end position="143"/>
    </location>
</feature>
<dbReference type="CDD" id="cd07967">
    <property type="entry name" value="OBF_DNA_ligase_III"/>
    <property type="match status" value="1"/>
</dbReference>
<dbReference type="GO" id="GO:0005524">
    <property type="term" value="F:ATP binding"/>
    <property type="evidence" value="ECO:0007669"/>
    <property type="project" value="UniProtKB-KW"/>
</dbReference>
<keyword evidence="5" id="KW-0132">Cell division</keyword>
<dbReference type="FunFam" id="3.30.470.30:FF:000003">
    <property type="entry name" value="DNA ligase"/>
    <property type="match status" value="1"/>
</dbReference>
<comment type="subcellular location">
    <subcellularLocation>
        <location evidence="2">Nucleus</location>
    </subcellularLocation>
</comment>
<evidence type="ECO:0000259" key="24">
    <source>
        <dbReference type="PROSITE" id="PS50172"/>
    </source>
</evidence>
<keyword evidence="13" id="KW-0460">Magnesium</keyword>
<dbReference type="EC" id="6.5.1.1" evidence="19"/>
<evidence type="ECO:0000256" key="20">
    <source>
        <dbReference type="RuleBase" id="RU004196"/>
    </source>
</evidence>
<dbReference type="SMART" id="SM01336">
    <property type="entry name" value="zf-PARP"/>
    <property type="match status" value="1"/>
</dbReference>
<feature type="region of interest" description="Disordered" evidence="21">
    <location>
        <begin position="110"/>
        <end position="154"/>
    </location>
</feature>
<dbReference type="Pfam" id="PF04675">
    <property type="entry name" value="DNA_ligase_A_N"/>
    <property type="match status" value="1"/>
</dbReference>
<evidence type="ECO:0000256" key="5">
    <source>
        <dbReference type="ARBA" id="ARBA00022618"/>
    </source>
</evidence>
<dbReference type="InterPro" id="IPR012308">
    <property type="entry name" value="DNA_ligase_ATP-dep_N"/>
</dbReference>
<dbReference type="Pfam" id="PF04679">
    <property type="entry name" value="DNA_ligase_A_C"/>
    <property type="match status" value="1"/>
</dbReference>
<dbReference type="PROSITE" id="PS00333">
    <property type="entry name" value="DNA_LIGASE_A2"/>
    <property type="match status" value="1"/>
</dbReference>
<protein>
    <recommendedName>
        <fullName evidence="19">DNA ligase</fullName>
        <ecNumber evidence="19">6.5.1.1</ecNumber>
    </recommendedName>
</protein>
<evidence type="ECO:0000256" key="2">
    <source>
        <dbReference type="ARBA" id="ARBA00004123"/>
    </source>
</evidence>
<dbReference type="SUPFAM" id="SSF50249">
    <property type="entry name" value="Nucleic acid-binding proteins"/>
    <property type="match status" value="1"/>
</dbReference>
<dbReference type="GO" id="GO:0008270">
    <property type="term" value="F:zinc ion binding"/>
    <property type="evidence" value="ECO:0007669"/>
    <property type="project" value="UniProtKB-KW"/>
</dbReference>
<comment type="caution">
    <text evidence="25">The sequence shown here is derived from an EMBL/GenBank/DDBJ whole genome shotgun (WGS) entry which is preliminary data.</text>
</comment>
<evidence type="ECO:0000313" key="26">
    <source>
        <dbReference type="Proteomes" id="UP001627154"/>
    </source>
</evidence>
<keyword evidence="9 19" id="KW-0227">DNA damage</keyword>
<dbReference type="GO" id="GO:0006281">
    <property type="term" value="P:DNA repair"/>
    <property type="evidence" value="ECO:0007669"/>
    <property type="project" value="UniProtKB-KW"/>
</dbReference>
<dbReference type="InterPro" id="IPR016059">
    <property type="entry name" value="DNA_ligase_ATP-dep_CS"/>
</dbReference>
<dbReference type="CDD" id="cd07902">
    <property type="entry name" value="Adenylation_DNA_ligase_III"/>
    <property type="match status" value="1"/>
</dbReference>
<dbReference type="Gene3D" id="3.30.1490.70">
    <property type="match status" value="1"/>
</dbReference>
<evidence type="ECO:0000256" key="15">
    <source>
        <dbReference type="ARBA" id="ARBA00023204"/>
    </source>
</evidence>
<dbReference type="GO" id="GO:0006260">
    <property type="term" value="P:DNA replication"/>
    <property type="evidence" value="ECO:0007669"/>
    <property type="project" value="UniProtKB-KW"/>
</dbReference>
<feature type="domain" description="PARP-type" evidence="22">
    <location>
        <begin position="9"/>
        <end position="100"/>
    </location>
</feature>
<evidence type="ECO:0000256" key="21">
    <source>
        <dbReference type="SAM" id="MobiDB-lite"/>
    </source>
</evidence>
<dbReference type="InterPro" id="IPR012340">
    <property type="entry name" value="NA-bd_OB-fold"/>
</dbReference>
<keyword evidence="17" id="KW-0131">Cell cycle</keyword>
<dbReference type="GO" id="GO:0005634">
    <property type="term" value="C:nucleus"/>
    <property type="evidence" value="ECO:0007669"/>
    <property type="project" value="UniProtKB-SubCell"/>
</dbReference>
<dbReference type="Gene3D" id="3.30.1740.10">
    <property type="entry name" value="Zinc finger, PARP-type"/>
    <property type="match status" value="1"/>
</dbReference>
<evidence type="ECO:0000256" key="11">
    <source>
        <dbReference type="ARBA" id="ARBA00022833"/>
    </source>
</evidence>
<dbReference type="PROSITE" id="PS50064">
    <property type="entry name" value="ZF_PARP_2"/>
    <property type="match status" value="1"/>
</dbReference>
<name>A0ABD2XD83_9HYME</name>
<dbReference type="InterPro" id="IPR000977">
    <property type="entry name" value="DNA_ligase_ATP-dep"/>
</dbReference>
<evidence type="ECO:0000256" key="18">
    <source>
        <dbReference type="ARBA" id="ARBA00034003"/>
    </source>
</evidence>
<keyword evidence="6" id="KW-0235">DNA replication</keyword>
<accession>A0ABD2XD83</accession>
<dbReference type="InterPro" id="IPR036599">
    <property type="entry name" value="DNA_ligase_N_sf"/>
</dbReference>
<evidence type="ECO:0000256" key="17">
    <source>
        <dbReference type="ARBA" id="ARBA00023306"/>
    </source>
</evidence>
<dbReference type="SUPFAM" id="SSF57716">
    <property type="entry name" value="Glucocorticoid receptor-like (DNA-binding domain)"/>
    <property type="match status" value="1"/>
</dbReference>
<dbReference type="PANTHER" id="PTHR45674:SF9">
    <property type="entry name" value="DNA LIGASE 3"/>
    <property type="match status" value="1"/>
</dbReference>
<evidence type="ECO:0000256" key="14">
    <source>
        <dbReference type="ARBA" id="ARBA00023172"/>
    </source>
</evidence>
<sequence>MEDDDEKPFAIEKAKTGRAKCKKCKNPIDKDEVRIARMMANPFGEGKMKAWHHVNCLFEVFAKQRATTKRIEDPEADVDGWAEMDAEDKKEIMEKISEFEDSDPFKALKKKMKAKENSNVDSSAKKNKESIDKAKSEQGHSSKTESTSPIQKIPKKISQDDKFSEFQRLCHDISNESSYLEKTAIVKKFFTQGSQNSGFQSDIILWCRLLLPLAEKRIYNLQSKALIKLFSRIFGQNEDAMLEDLEQGDVAQTIEKFFEKSSVIKPLKTSELTLQEVDEFLDKLSKLTKEDEQTYHFKSIVKRCTANDLKMIIRLIKRDLRINTGPKHILAAVHKDAYTAFQVSQDLVGIIKKCLGITPSSPEVNAGKKAKLANLSLMTPVLPMLAEACKSVEMAMEKCPNGMFSEVKYDGERVQVHKNGSDFRYFSRSLKPVLPHKVNFLQEYIPKGFPSGDDLIIDAEILMIDTRNGQPLPFGTLGVHKKNEFKHANVCLFIFDIIFYNGESLLERTIKERRKLLEEKMIQIPNRIVLSEVEELDDPDKLAKMISKVFKLGLEGLVLKDLKSKYEPGKRHWLKIKKDYLLKGAMADTADLVVIGAWYGTGQKGGMMSIFLMGCHDPTRDKWLTVTKVHSGHDDATLALLQKKLDMVKISKDPNLVPSWLIANKPMVPDFVARDPKVNKIYVQKQPVWEITGAEFTNQGVHTADGISIRFPRVTRIRDDKDWKTATNLQELHNLFNKSADSVDFLLLQGGSTTDSDNAKSKKKIKAASTKAATDTRKVDEIEAMDDECVLANETKSPERKRKRKSRDETDSDINETSPKKSKKTIYTSKEKDKDDLYYSDDSINGQEKAAYYSFIGTDYIEHDASGYPLNWVEGRKPHLLPKNAKPISELDRAEVNRRCILPNVRVCFAKDLSYDKMSVALRTLKTLGAVILSKSERSQATHVIHGRASIPATLCNVKSGIPKLARHVTEEWINAAVARCKTPNAVDFAVTLSETYCSCLCARHK</sequence>
<dbReference type="PROSITE" id="PS00347">
    <property type="entry name" value="ZF_PARP_1"/>
    <property type="match status" value="1"/>
</dbReference>
<keyword evidence="16" id="KW-0539">Nucleus</keyword>
<dbReference type="PROSITE" id="PS50172">
    <property type="entry name" value="BRCT"/>
    <property type="match status" value="1"/>
</dbReference>
<dbReference type="InterPro" id="IPR050191">
    <property type="entry name" value="ATP-dep_DNA_ligase"/>
</dbReference>
<dbReference type="FunFam" id="1.10.3260.10:FF:000002">
    <property type="entry name" value="DNA ligase"/>
    <property type="match status" value="1"/>
</dbReference>
<comment type="similarity">
    <text evidence="3 20">Belongs to the ATP-dependent DNA ligase family.</text>
</comment>
<dbReference type="PROSITE" id="PS00697">
    <property type="entry name" value="DNA_LIGASE_A1"/>
    <property type="match status" value="1"/>
</dbReference>
<dbReference type="Gene3D" id="2.40.50.140">
    <property type="entry name" value="Nucleic acid-binding proteins"/>
    <property type="match status" value="1"/>
</dbReference>
<dbReference type="SUPFAM" id="SSF56091">
    <property type="entry name" value="DNA ligase/mRNA capping enzyme, catalytic domain"/>
    <property type="match status" value="1"/>
</dbReference>
<evidence type="ECO:0000256" key="12">
    <source>
        <dbReference type="ARBA" id="ARBA00022840"/>
    </source>
</evidence>
<dbReference type="FunFam" id="2.40.50.140:FF:000085">
    <property type="entry name" value="DNA ligase"/>
    <property type="match status" value="1"/>
</dbReference>
<feature type="region of interest" description="Disordered" evidence="21">
    <location>
        <begin position="754"/>
        <end position="776"/>
    </location>
</feature>
<dbReference type="Proteomes" id="UP001627154">
    <property type="component" value="Unassembled WGS sequence"/>
</dbReference>
<keyword evidence="15 19" id="KW-0234">DNA repair</keyword>
<dbReference type="PANTHER" id="PTHR45674">
    <property type="entry name" value="DNA LIGASE 1/3 FAMILY MEMBER"/>
    <property type="match status" value="1"/>
</dbReference>
<evidence type="ECO:0000256" key="13">
    <source>
        <dbReference type="ARBA" id="ARBA00022842"/>
    </source>
</evidence>
<keyword evidence="8 19" id="KW-0547">Nucleotide-binding</keyword>
<dbReference type="Pfam" id="PF00645">
    <property type="entry name" value="zf-PARP"/>
    <property type="match status" value="1"/>
</dbReference>
<evidence type="ECO:0000256" key="8">
    <source>
        <dbReference type="ARBA" id="ARBA00022741"/>
    </source>
</evidence>
<evidence type="ECO:0000259" key="23">
    <source>
        <dbReference type="PROSITE" id="PS50160"/>
    </source>
</evidence>
<proteinExistence type="inferred from homology"/>
<dbReference type="EMBL" id="JBJJXI010000032">
    <property type="protein sequence ID" value="KAL3403055.1"/>
    <property type="molecule type" value="Genomic_DNA"/>
</dbReference>
<feature type="domain" description="BRCT" evidence="24">
    <location>
        <begin position="897"/>
        <end position="991"/>
    </location>
</feature>
<keyword evidence="11" id="KW-0862">Zinc</keyword>
<evidence type="ECO:0000256" key="19">
    <source>
        <dbReference type="RuleBase" id="RU000617"/>
    </source>
</evidence>
<organism evidence="25 26">
    <name type="scientific">Trichogramma kaykai</name>
    <dbReference type="NCBI Taxonomy" id="54128"/>
    <lineage>
        <taxon>Eukaryota</taxon>
        <taxon>Metazoa</taxon>
        <taxon>Ecdysozoa</taxon>
        <taxon>Arthropoda</taxon>
        <taxon>Hexapoda</taxon>
        <taxon>Insecta</taxon>
        <taxon>Pterygota</taxon>
        <taxon>Neoptera</taxon>
        <taxon>Endopterygota</taxon>
        <taxon>Hymenoptera</taxon>
        <taxon>Apocrita</taxon>
        <taxon>Proctotrupomorpha</taxon>
        <taxon>Chalcidoidea</taxon>
        <taxon>Trichogrammatidae</taxon>
        <taxon>Trichogramma</taxon>
    </lineage>
</organism>
<dbReference type="PROSITE" id="PS50160">
    <property type="entry name" value="DNA_LIGASE_A3"/>
    <property type="match status" value="1"/>
</dbReference>
<feature type="region of interest" description="Disordered" evidence="21">
    <location>
        <begin position="790"/>
        <end position="827"/>
    </location>
</feature>